<keyword evidence="1" id="KW-0560">Oxidoreductase</keyword>
<proteinExistence type="predicted"/>
<keyword evidence="4" id="KW-1185">Reference proteome</keyword>
<evidence type="ECO:0000313" key="3">
    <source>
        <dbReference type="EMBL" id="GAA1726511.1"/>
    </source>
</evidence>
<evidence type="ECO:0000259" key="2">
    <source>
        <dbReference type="Pfam" id="PF01266"/>
    </source>
</evidence>
<dbReference type="Gene3D" id="3.50.50.60">
    <property type="entry name" value="FAD/NAD(P)-binding domain"/>
    <property type="match status" value="1"/>
</dbReference>
<dbReference type="InterPro" id="IPR036188">
    <property type="entry name" value="FAD/NAD-bd_sf"/>
</dbReference>
<dbReference type="SUPFAM" id="SSF54373">
    <property type="entry name" value="FAD-linked reductases, C-terminal domain"/>
    <property type="match status" value="1"/>
</dbReference>
<dbReference type="EMBL" id="BAAAPM010000004">
    <property type="protein sequence ID" value="GAA1726511.1"/>
    <property type="molecule type" value="Genomic_DNA"/>
</dbReference>
<dbReference type="Proteomes" id="UP001501138">
    <property type="component" value="Unassembled WGS sequence"/>
</dbReference>
<accession>A0ABP4VKV4</accession>
<dbReference type="RefSeq" id="WP_344248570.1">
    <property type="nucleotide sequence ID" value="NZ_BAAAPM010000004.1"/>
</dbReference>
<feature type="domain" description="FAD dependent oxidoreductase" evidence="2">
    <location>
        <begin position="4"/>
        <end position="368"/>
    </location>
</feature>
<evidence type="ECO:0000256" key="1">
    <source>
        <dbReference type="ARBA" id="ARBA00023002"/>
    </source>
</evidence>
<sequence length="409" mass="41840">MTVDVVVVGAGIVGAASARALARRGLRVTVLDRRAAASGTTAHGEGNLLVSDKGPGPELVLAQHAAARWPSLVAELADELGGPGGGFPPIEYDPKGGLVAATTVEGAGPLREFAARQRGAGVDAREVDVAVALDLEPELNPGITAAVWYPEDAQVQPVAAAEALLASARRAGATVRTGVDVVGALRDGDRIVGVRTTAGDVPAGAVVLAAGPWSGVVAERLGVVLPVRPRRGMVLVTTRMPHVVRHKVYDGDYVGATQSGDAALRTSSVVESTAAGTVLIGSSREQVGFDDRLRAVVLREMAARAIRLFPFLAAASAMRTYLGFRPYVPDHLPIVGPDPRTPGLWVATGHEGAGIGLGPVSGELLADLFTGAAPAVDPAPFRVDRPAVVGADHGAHHGADQTETIAEAS</sequence>
<reference evidence="4" key="1">
    <citation type="journal article" date="2019" name="Int. J. Syst. Evol. Microbiol.">
        <title>The Global Catalogue of Microorganisms (GCM) 10K type strain sequencing project: providing services to taxonomists for standard genome sequencing and annotation.</title>
        <authorList>
            <consortium name="The Broad Institute Genomics Platform"/>
            <consortium name="The Broad Institute Genome Sequencing Center for Infectious Disease"/>
            <person name="Wu L."/>
            <person name="Ma J."/>
        </authorList>
    </citation>
    <scope>NUCLEOTIDE SEQUENCE [LARGE SCALE GENOMIC DNA]</scope>
    <source>
        <strain evidence="4">JCM 15589</strain>
    </source>
</reference>
<name>A0ABP4VKV4_9MICO</name>
<dbReference type="Gene3D" id="3.30.9.10">
    <property type="entry name" value="D-Amino Acid Oxidase, subunit A, domain 2"/>
    <property type="match status" value="1"/>
</dbReference>
<organism evidence="3 4">
    <name type="scientific">Isoptericola hypogeus</name>
    <dbReference type="NCBI Taxonomy" id="300179"/>
    <lineage>
        <taxon>Bacteria</taxon>
        <taxon>Bacillati</taxon>
        <taxon>Actinomycetota</taxon>
        <taxon>Actinomycetes</taxon>
        <taxon>Micrococcales</taxon>
        <taxon>Promicromonosporaceae</taxon>
        <taxon>Isoptericola</taxon>
    </lineage>
</organism>
<comment type="caution">
    <text evidence="3">The sequence shown here is derived from an EMBL/GenBank/DDBJ whole genome shotgun (WGS) entry which is preliminary data.</text>
</comment>
<dbReference type="PANTHER" id="PTHR13847">
    <property type="entry name" value="SARCOSINE DEHYDROGENASE-RELATED"/>
    <property type="match status" value="1"/>
</dbReference>
<dbReference type="PANTHER" id="PTHR13847:SF287">
    <property type="entry name" value="FAD-DEPENDENT OXIDOREDUCTASE DOMAIN-CONTAINING PROTEIN 1"/>
    <property type="match status" value="1"/>
</dbReference>
<evidence type="ECO:0000313" key="4">
    <source>
        <dbReference type="Proteomes" id="UP001501138"/>
    </source>
</evidence>
<dbReference type="Pfam" id="PF01266">
    <property type="entry name" value="DAO"/>
    <property type="match status" value="1"/>
</dbReference>
<dbReference type="InterPro" id="IPR006076">
    <property type="entry name" value="FAD-dep_OxRdtase"/>
</dbReference>
<dbReference type="SUPFAM" id="SSF51905">
    <property type="entry name" value="FAD/NAD(P)-binding domain"/>
    <property type="match status" value="1"/>
</dbReference>
<protein>
    <submittedName>
        <fullName evidence="3">FAD-dependent oxidoreductase</fullName>
    </submittedName>
</protein>
<gene>
    <name evidence="3" type="ORF">GCM10009809_22800</name>
</gene>